<accession>A0ABY5HLA3</accession>
<evidence type="ECO:0000313" key="4">
    <source>
        <dbReference type="Proteomes" id="UP001058461"/>
    </source>
</evidence>
<proteinExistence type="predicted"/>
<feature type="chain" id="PRO_5046329314" evidence="2">
    <location>
        <begin position="24"/>
        <end position="342"/>
    </location>
</feature>
<dbReference type="InterPro" id="IPR018389">
    <property type="entry name" value="DctP_fam"/>
</dbReference>
<evidence type="ECO:0000256" key="2">
    <source>
        <dbReference type="SAM" id="SignalP"/>
    </source>
</evidence>
<dbReference type="Proteomes" id="UP001058461">
    <property type="component" value="Chromosome"/>
</dbReference>
<dbReference type="NCBIfam" id="NF037995">
    <property type="entry name" value="TRAP_S1"/>
    <property type="match status" value="1"/>
</dbReference>
<dbReference type="Gene3D" id="3.40.190.170">
    <property type="entry name" value="Bacterial extracellular solute-binding protein, family 7"/>
    <property type="match status" value="1"/>
</dbReference>
<gene>
    <name evidence="3" type="primary">dctP</name>
    <name evidence="3" type="ORF">KDW95_22700</name>
</gene>
<reference evidence="3" key="1">
    <citation type="submission" date="2021-04" db="EMBL/GenBank/DDBJ databases">
        <title>Oceanospirillales bacteria with DddD are important DMSP degraders in coastal seawater.</title>
        <authorList>
            <person name="Liu J."/>
        </authorList>
    </citation>
    <scope>NUCLEOTIDE SEQUENCE</scope>
    <source>
        <strain evidence="3">D13-1</strain>
    </source>
</reference>
<evidence type="ECO:0000256" key="1">
    <source>
        <dbReference type="ARBA" id="ARBA00022729"/>
    </source>
</evidence>
<sequence>MKKFGATAGAIVLALSAVTTADAQTRLVVQGSANAGDFVQTFYESWAGKFNAMTGDKGPKLEVLPFQAIVPYRETIDATAAGLIAGDMSSISYFSGRDPAFAILGDLVAAYDTPEQATMFCLNGGGKEVLQKVYDKLNPGKLHVVGCGTFTKEALVASKPIYGLADLKGVKMRAPEGLAADLFARVGASPVSLPYSEVFTSIETGLIEAADASSYASNKSAGLHKVATYPLYPGIHSMAMNQLVISKDQWDKLTPGEQTTLEVWYAAMITSLGRASDLEDRLEVAEDKAAGKLTIIDWPQKDRDAFRVAAKDVWEEAAKKSDLAAEALEAHLTFMKNIGLAN</sequence>
<protein>
    <submittedName>
        <fullName evidence="3">TRAP transporter substrate-binding protein DctP</fullName>
    </submittedName>
</protein>
<evidence type="ECO:0000313" key="3">
    <source>
        <dbReference type="EMBL" id="UTW12005.1"/>
    </source>
</evidence>
<dbReference type="RefSeq" id="WP_255854053.1">
    <property type="nucleotide sequence ID" value="NZ_CP073347.1"/>
</dbReference>
<name>A0ABY5HLA3_9GAMM</name>
<feature type="signal peptide" evidence="2">
    <location>
        <begin position="1"/>
        <end position="23"/>
    </location>
</feature>
<dbReference type="PANTHER" id="PTHR33376:SF5">
    <property type="entry name" value="EXTRACYTOPLASMIC SOLUTE RECEPTOR PROTEIN"/>
    <property type="match status" value="1"/>
</dbReference>
<dbReference type="PANTHER" id="PTHR33376">
    <property type="match status" value="1"/>
</dbReference>
<keyword evidence="1 2" id="KW-0732">Signal</keyword>
<dbReference type="Pfam" id="PF03480">
    <property type="entry name" value="DctP"/>
    <property type="match status" value="1"/>
</dbReference>
<organism evidence="3 4">
    <name type="scientific">Marinobacterium rhizophilum</name>
    <dbReference type="NCBI Taxonomy" id="420402"/>
    <lineage>
        <taxon>Bacteria</taxon>
        <taxon>Pseudomonadati</taxon>
        <taxon>Pseudomonadota</taxon>
        <taxon>Gammaproteobacteria</taxon>
        <taxon>Oceanospirillales</taxon>
        <taxon>Oceanospirillaceae</taxon>
        <taxon>Marinobacterium</taxon>
    </lineage>
</organism>
<keyword evidence="4" id="KW-1185">Reference proteome</keyword>
<dbReference type="EMBL" id="CP073347">
    <property type="protein sequence ID" value="UTW12005.1"/>
    <property type="molecule type" value="Genomic_DNA"/>
</dbReference>
<dbReference type="InterPro" id="IPR038404">
    <property type="entry name" value="TRAP_DctP_sf"/>
</dbReference>